<comment type="similarity">
    <text evidence="2 9 10">Belongs to the RecF family.</text>
</comment>
<dbReference type="Gene3D" id="1.20.1050.90">
    <property type="entry name" value="RecF/RecN/SMC, N-terminal domain"/>
    <property type="match status" value="1"/>
</dbReference>
<keyword evidence="5 9" id="KW-0235">DNA replication</keyword>
<evidence type="ECO:0000256" key="1">
    <source>
        <dbReference type="ARBA" id="ARBA00004496"/>
    </source>
</evidence>
<keyword evidence="4 9" id="KW-0963">Cytoplasm</keyword>
<dbReference type="PROSITE" id="PS00618">
    <property type="entry name" value="RECF_2"/>
    <property type="match status" value="1"/>
</dbReference>
<dbReference type="Proteomes" id="UP000007029">
    <property type="component" value="Chromosome"/>
</dbReference>
<dbReference type="GO" id="GO:0000731">
    <property type="term" value="P:DNA synthesis involved in DNA repair"/>
    <property type="evidence" value="ECO:0007669"/>
    <property type="project" value="TreeGrafter"/>
</dbReference>
<keyword evidence="9 10" id="KW-0227">DNA damage</keyword>
<dbReference type="SMART" id="SM00382">
    <property type="entry name" value="AAA"/>
    <property type="match status" value="1"/>
</dbReference>
<proteinExistence type="inferred from homology"/>
<dbReference type="GO" id="GO:0005737">
    <property type="term" value="C:cytoplasm"/>
    <property type="evidence" value="ECO:0007669"/>
    <property type="project" value="UniProtKB-SubCell"/>
</dbReference>
<sequence length="366" mass="39947">MALHLTDLMVSHFRSHRVARFALDQRPVALFGPNGAGKTNILEAVSLLSPGRGLRRASAQDMTRRPEALGWKITAQVMSLGQHQEVETWSQEGAARQVRINGKTAAQTALGRVSRVLWLIPSMDRLWIEGAEGRRRFLDRMTLSFEPGHADATLAYEKAMRERNRLLKNMVREPSWYQALELQMAQAGVVVDQNRRMALRQLAAAQSDATTAFPAAELELIHNDAPLPDGETALRDAFADSRSRDLAAGRTLVGPHRADLIGTYRAKGVAARDCSTGEQKALLVSLILANARALAQDSGAAPLLLLDEVAAHLDADRRAALYDEITALGAQAWMTGTEKSLFDTLGDGAQYFEITETDGASTVQDG</sequence>
<evidence type="ECO:0000256" key="3">
    <source>
        <dbReference type="ARBA" id="ARBA00020170"/>
    </source>
</evidence>
<dbReference type="GO" id="GO:0006302">
    <property type="term" value="P:double-strand break repair"/>
    <property type="evidence" value="ECO:0007669"/>
    <property type="project" value="TreeGrafter"/>
</dbReference>
<keyword evidence="7 9" id="KW-0067">ATP-binding</keyword>
<evidence type="ECO:0000256" key="8">
    <source>
        <dbReference type="ARBA" id="ARBA00023125"/>
    </source>
</evidence>
<dbReference type="AlphaFoldDB" id="Q16DK4"/>
<evidence type="ECO:0000256" key="10">
    <source>
        <dbReference type="RuleBase" id="RU000578"/>
    </source>
</evidence>
<dbReference type="InterPro" id="IPR001238">
    <property type="entry name" value="DNA-binding_RecF"/>
</dbReference>
<dbReference type="eggNOG" id="COG1195">
    <property type="taxonomic scope" value="Bacteria"/>
</dbReference>
<dbReference type="GO" id="GO:0003697">
    <property type="term" value="F:single-stranded DNA binding"/>
    <property type="evidence" value="ECO:0007669"/>
    <property type="project" value="UniProtKB-UniRule"/>
</dbReference>
<dbReference type="SUPFAM" id="SSF52540">
    <property type="entry name" value="P-loop containing nucleoside triphosphate hydrolases"/>
    <property type="match status" value="1"/>
</dbReference>
<dbReference type="KEGG" id="rde:RD1_0210"/>
<feature type="binding site" evidence="9">
    <location>
        <begin position="32"/>
        <end position="39"/>
    </location>
    <ligand>
        <name>ATP</name>
        <dbReference type="ChEBI" id="CHEBI:30616"/>
    </ligand>
</feature>
<dbReference type="HAMAP" id="MF_00365">
    <property type="entry name" value="RecF"/>
    <property type="match status" value="1"/>
</dbReference>
<dbReference type="InterPro" id="IPR003395">
    <property type="entry name" value="RecF/RecN/SMC_N"/>
</dbReference>
<dbReference type="EMBL" id="CP000362">
    <property type="protein sequence ID" value="ABG29939.1"/>
    <property type="molecule type" value="Genomic_DNA"/>
</dbReference>
<dbReference type="GO" id="GO:0006260">
    <property type="term" value="P:DNA replication"/>
    <property type="evidence" value="ECO:0007669"/>
    <property type="project" value="UniProtKB-UniRule"/>
</dbReference>
<keyword evidence="13" id="KW-1185">Reference proteome</keyword>
<keyword evidence="6 9" id="KW-0547">Nucleotide-binding</keyword>
<keyword evidence="9 10" id="KW-0234">DNA repair</keyword>
<evidence type="ECO:0000256" key="5">
    <source>
        <dbReference type="ARBA" id="ARBA00022705"/>
    </source>
</evidence>
<dbReference type="InterPro" id="IPR018078">
    <property type="entry name" value="DNA-binding_RecF_CS"/>
</dbReference>
<evidence type="ECO:0000313" key="12">
    <source>
        <dbReference type="EMBL" id="ABG29939.1"/>
    </source>
</evidence>
<keyword evidence="9 10" id="KW-0742">SOS response</keyword>
<reference evidence="12 13" key="1">
    <citation type="journal article" date="2007" name="J. Bacteriol.">
        <title>The complete genome sequence of Roseobacter denitrificans reveals a mixotrophic rather than photosynthetic metabolism.</title>
        <authorList>
            <person name="Swingley W.D."/>
            <person name="Sadekar S."/>
            <person name="Mastrian S.D."/>
            <person name="Matthies H.J."/>
            <person name="Hao J."/>
            <person name="Ramos H."/>
            <person name="Acharya C.R."/>
            <person name="Conrad A.L."/>
            <person name="Taylor H.L."/>
            <person name="Dejesa L.C."/>
            <person name="Shah M.K."/>
            <person name="O'huallachain M.E."/>
            <person name="Lince M.T."/>
            <person name="Blankenship R.E."/>
            <person name="Beatty J.T."/>
            <person name="Touchman J.W."/>
        </authorList>
    </citation>
    <scope>NUCLEOTIDE SEQUENCE [LARGE SCALE GENOMIC DNA]</scope>
    <source>
        <strain evidence="13">ATCC 33942 / OCh 114</strain>
    </source>
</reference>
<dbReference type="RefSeq" id="WP_011566561.1">
    <property type="nucleotide sequence ID" value="NC_008209.1"/>
</dbReference>
<dbReference type="InterPro" id="IPR003593">
    <property type="entry name" value="AAA+_ATPase"/>
</dbReference>
<dbReference type="HOGENOM" id="CLU_040267_2_0_5"/>
<comment type="function">
    <text evidence="9 10">The RecF protein is involved in DNA metabolism; it is required for DNA replication and normal SOS inducibility. RecF binds preferentially to single-stranded, linear DNA. It also seems to bind ATP.</text>
</comment>
<evidence type="ECO:0000256" key="4">
    <source>
        <dbReference type="ARBA" id="ARBA00022490"/>
    </source>
</evidence>
<evidence type="ECO:0000256" key="7">
    <source>
        <dbReference type="ARBA" id="ARBA00022840"/>
    </source>
</evidence>
<keyword evidence="8 9" id="KW-0238">DNA-binding</keyword>
<evidence type="ECO:0000313" key="13">
    <source>
        <dbReference type="Proteomes" id="UP000007029"/>
    </source>
</evidence>
<protein>
    <recommendedName>
        <fullName evidence="3 9">DNA replication and repair protein RecF</fullName>
    </recommendedName>
</protein>
<dbReference type="GO" id="GO:0009432">
    <property type="term" value="P:SOS response"/>
    <property type="evidence" value="ECO:0007669"/>
    <property type="project" value="UniProtKB-UniRule"/>
</dbReference>
<accession>Q16DK4</accession>
<comment type="subcellular location">
    <subcellularLocation>
        <location evidence="1 9 10">Cytoplasm</location>
    </subcellularLocation>
</comment>
<dbReference type="Pfam" id="PF02463">
    <property type="entry name" value="SMC_N"/>
    <property type="match status" value="1"/>
</dbReference>
<dbReference type="PANTHER" id="PTHR32182:SF0">
    <property type="entry name" value="DNA REPLICATION AND REPAIR PROTEIN RECF"/>
    <property type="match status" value="1"/>
</dbReference>
<evidence type="ECO:0000256" key="2">
    <source>
        <dbReference type="ARBA" id="ARBA00008016"/>
    </source>
</evidence>
<dbReference type="GO" id="GO:0005524">
    <property type="term" value="F:ATP binding"/>
    <property type="evidence" value="ECO:0007669"/>
    <property type="project" value="UniProtKB-UniRule"/>
</dbReference>
<name>Q16DK4_ROSDO</name>
<dbReference type="InterPro" id="IPR027417">
    <property type="entry name" value="P-loop_NTPase"/>
</dbReference>
<dbReference type="PANTHER" id="PTHR32182">
    <property type="entry name" value="DNA REPLICATION AND REPAIR PROTEIN RECF"/>
    <property type="match status" value="1"/>
</dbReference>
<dbReference type="STRING" id="375451.RD1_0210"/>
<dbReference type="Gene3D" id="3.40.50.300">
    <property type="entry name" value="P-loop containing nucleotide triphosphate hydrolases"/>
    <property type="match status" value="1"/>
</dbReference>
<evidence type="ECO:0000256" key="9">
    <source>
        <dbReference type="HAMAP-Rule" id="MF_00365"/>
    </source>
</evidence>
<feature type="domain" description="AAA+ ATPase" evidence="11">
    <location>
        <begin position="24"/>
        <end position="356"/>
    </location>
</feature>
<gene>
    <name evidence="9 12" type="primary">recF</name>
    <name evidence="12" type="ordered locus">RD1_0210</name>
</gene>
<dbReference type="OrthoDB" id="9803889at2"/>
<organism evidence="12 13">
    <name type="scientific">Roseobacter denitrificans (strain ATCC 33942 / OCh 114)</name>
    <name type="common">Erythrobacter sp. (strain OCh 114)</name>
    <name type="synonym">Roseobacter denitrificans</name>
    <dbReference type="NCBI Taxonomy" id="375451"/>
    <lineage>
        <taxon>Bacteria</taxon>
        <taxon>Pseudomonadati</taxon>
        <taxon>Pseudomonadota</taxon>
        <taxon>Alphaproteobacteria</taxon>
        <taxon>Rhodobacterales</taxon>
        <taxon>Roseobacteraceae</taxon>
        <taxon>Roseobacter</taxon>
    </lineage>
</organism>
<dbReference type="NCBIfam" id="TIGR00611">
    <property type="entry name" value="recf"/>
    <property type="match status" value="1"/>
</dbReference>
<evidence type="ECO:0000259" key="11">
    <source>
        <dbReference type="SMART" id="SM00382"/>
    </source>
</evidence>
<evidence type="ECO:0000256" key="6">
    <source>
        <dbReference type="ARBA" id="ARBA00022741"/>
    </source>
</evidence>
<dbReference type="InterPro" id="IPR042174">
    <property type="entry name" value="RecF_2"/>
</dbReference>